<sequence>MTLHIAPPDQTVRPLMETLPLTARLDDELCIAGIAELQDDLLGLLNHAHVLLDLRAIPGWDACGVQFLLILWQEFQRRRGTLTLLADDPPLRQSLRWLGLPAQALVGSDEEAP</sequence>
<reference evidence="2 3" key="1">
    <citation type="submission" date="2022-10" db="EMBL/GenBank/DDBJ databases">
        <title>paucibacter sp. hw8 Genome sequencing.</title>
        <authorList>
            <person name="Park S."/>
        </authorList>
    </citation>
    <scope>NUCLEOTIDE SEQUENCE [LARGE SCALE GENOMIC DNA]</scope>
    <source>
        <strain evidence="3">hw8</strain>
    </source>
</reference>
<keyword evidence="3" id="KW-1185">Reference proteome</keyword>
<evidence type="ECO:0000313" key="3">
    <source>
        <dbReference type="Proteomes" id="UP001219862"/>
    </source>
</evidence>
<evidence type="ECO:0000259" key="1">
    <source>
        <dbReference type="PROSITE" id="PS50801"/>
    </source>
</evidence>
<dbReference type="SUPFAM" id="SSF52091">
    <property type="entry name" value="SpoIIaa-like"/>
    <property type="match status" value="1"/>
</dbReference>
<dbReference type="PROSITE" id="PS50801">
    <property type="entry name" value="STAS"/>
    <property type="match status" value="1"/>
</dbReference>
<dbReference type="RefSeq" id="WP_273596688.1">
    <property type="nucleotide sequence ID" value="NZ_JAQQXS010000008.1"/>
</dbReference>
<protein>
    <submittedName>
        <fullName evidence="2">STAS domain-containing protein</fullName>
    </submittedName>
</protein>
<evidence type="ECO:0000313" key="2">
    <source>
        <dbReference type="EMBL" id="MDC8785571.1"/>
    </source>
</evidence>
<gene>
    <name evidence="2" type="ORF">PRZ01_10240</name>
</gene>
<dbReference type="Pfam" id="PF01740">
    <property type="entry name" value="STAS"/>
    <property type="match status" value="1"/>
</dbReference>
<feature type="domain" description="STAS" evidence="1">
    <location>
        <begin position="24"/>
        <end position="113"/>
    </location>
</feature>
<comment type="caution">
    <text evidence="2">The sequence shown here is derived from an EMBL/GenBank/DDBJ whole genome shotgun (WGS) entry which is preliminary data.</text>
</comment>
<dbReference type="EMBL" id="JAQQXS010000008">
    <property type="protein sequence ID" value="MDC8785571.1"/>
    <property type="molecule type" value="Genomic_DNA"/>
</dbReference>
<dbReference type="InterPro" id="IPR036513">
    <property type="entry name" value="STAS_dom_sf"/>
</dbReference>
<accession>A0ABT5KUS2</accession>
<dbReference type="Proteomes" id="UP001219862">
    <property type="component" value="Unassembled WGS sequence"/>
</dbReference>
<dbReference type="InterPro" id="IPR002645">
    <property type="entry name" value="STAS_dom"/>
</dbReference>
<name>A0ABT5KUS2_9BURK</name>
<dbReference type="Gene3D" id="3.30.750.24">
    <property type="entry name" value="STAS domain"/>
    <property type="match status" value="1"/>
</dbReference>
<organism evidence="2 3">
    <name type="scientific">Roseateles koreensis</name>
    <dbReference type="NCBI Taxonomy" id="2987526"/>
    <lineage>
        <taxon>Bacteria</taxon>
        <taxon>Pseudomonadati</taxon>
        <taxon>Pseudomonadota</taxon>
        <taxon>Betaproteobacteria</taxon>
        <taxon>Burkholderiales</taxon>
        <taxon>Sphaerotilaceae</taxon>
        <taxon>Roseateles</taxon>
    </lineage>
</organism>
<proteinExistence type="predicted"/>